<dbReference type="PANTHER" id="PTHR43617">
    <property type="entry name" value="L-AMINO ACID N-ACETYLTRANSFERASE"/>
    <property type="match status" value="1"/>
</dbReference>
<sequence length="176" mass="19849">MKAEDVSVRGLEWDDFDDIVRCYYSYYDELSVNPDLGITLYASKPSLADEISWFSGLYTQFVEGKAFVSVAETGGHVGGICDIRPIGNREEEAHVGVLGIALIPEIRGMGIGEKMMSRTLNEARLRYKIIVLDVFTVNKAARKLYSKMGFKTIGVLPKALKRGGRYYDEERMYLEL</sequence>
<accession>A0A8J7YNY2</accession>
<gene>
    <name evidence="2" type="ORF">J9259_00905</name>
</gene>
<evidence type="ECO:0000259" key="1">
    <source>
        <dbReference type="PROSITE" id="PS51186"/>
    </source>
</evidence>
<dbReference type="GO" id="GO:0016747">
    <property type="term" value="F:acyltransferase activity, transferring groups other than amino-acyl groups"/>
    <property type="evidence" value="ECO:0007669"/>
    <property type="project" value="InterPro"/>
</dbReference>
<dbReference type="InterPro" id="IPR016181">
    <property type="entry name" value="Acyl_CoA_acyltransferase"/>
</dbReference>
<dbReference type="Pfam" id="PF00583">
    <property type="entry name" value="Acetyltransf_1"/>
    <property type="match status" value="1"/>
</dbReference>
<dbReference type="Proteomes" id="UP000716004">
    <property type="component" value="Unassembled WGS sequence"/>
</dbReference>
<dbReference type="EMBL" id="JAGVSJ010000001">
    <property type="protein sequence ID" value="MBX8631071.1"/>
    <property type="molecule type" value="Genomic_DNA"/>
</dbReference>
<dbReference type="InterPro" id="IPR050276">
    <property type="entry name" value="MshD_Acetyltransferase"/>
</dbReference>
<name>A0A8J7YNY2_9ARCH</name>
<organism evidence="2 3">
    <name type="scientific">Candidatus Sysuiplasma superficiale</name>
    <dbReference type="NCBI Taxonomy" id="2823368"/>
    <lineage>
        <taxon>Archaea</taxon>
        <taxon>Methanobacteriati</taxon>
        <taxon>Thermoplasmatota</taxon>
        <taxon>Thermoplasmata</taxon>
        <taxon>Candidatus Sysuiplasmatales</taxon>
        <taxon>Candidatus Sysuiplasmataceae</taxon>
        <taxon>Candidatus Sysuiplasma</taxon>
    </lineage>
</organism>
<dbReference type="CDD" id="cd04301">
    <property type="entry name" value="NAT_SF"/>
    <property type="match status" value="1"/>
</dbReference>
<dbReference type="AlphaFoldDB" id="A0A8J7YNY2"/>
<protein>
    <submittedName>
        <fullName evidence="2">GNAT family N-acetyltransferase</fullName>
    </submittedName>
</protein>
<evidence type="ECO:0000313" key="3">
    <source>
        <dbReference type="Proteomes" id="UP000716004"/>
    </source>
</evidence>
<evidence type="ECO:0000313" key="2">
    <source>
        <dbReference type="EMBL" id="MBX8631071.1"/>
    </source>
</evidence>
<proteinExistence type="predicted"/>
<dbReference type="PANTHER" id="PTHR43617:SF33">
    <property type="entry name" value="SPORE COAT POLYSACCHARIDE BIOSYNTHESIS PROTEIN SPSD"/>
    <property type="match status" value="1"/>
</dbReference>
<dbReference type="SUPFAM" id="SSF55729">
    <property type="entry name" value="Acyl-CoA N-acyltransferases (Nat)"/>
    <property type="match status" value="1"/>
</dbReference>
<feature type="domain" description="N-acetyltransferase" evidence="1">
    <location>
        <begin position="6"/>
        <end position="173"/>
    </location>
</feature>
<dbReference type="InterPro" id="IPR000182">
    <property type="entry name" value="GNAT_dom"/>
</dbReference>
<reference evidence="2" key="1">
    <citation type="submission" date="2021-04" db="EMBL/GenBank/DDBJ databases">
        <title>Genomic insights into ecological role and evolution of a novel Thermoplasmata order Candidatus Sysuiplasmatales.</title>
        <authorList>
            <person name="Yuan Y."/>
        </authorList>
    </citation>
    <scope>NUCLEOTIDE SEQUENCE</scope>
    <source>
        <strain evidence="2">YP2-bin.285</strain>
    </source>
</reference>
<dbReference type="Gene3D" id="3.40.630.30">
    <property type="match status" value="1"/>
</dbReference>
<comment type="caution">
    <text evidence="2">The sequence shown here is derived from an EMBL/GenBank/DDBJ whole genome shotgun (WGS) entry which is preliminary data.</text>
</comment>
<dbReference type="PROSITE" id="PS51186">
    <property type="entry name" value="GNAT"/>
    <property type="match status" value="1"/>
</dbReference>